<dbReference type="InterPro" id="IPR001173">
    <property type="entry name" value="Glyco_trans_2-like"/>
</dbReference>
<organism evidence="3 4">
    <name type="scientific">Dyella jejuensis</name>
    <dbReference type="NCBI Taxonomy" id="1432009"/>
    <lineage>
        <taxon>Bacteria</taxon>
        <taxon>Pseudomonadati</taxon>
        <taxon>Pseudomonadota</taxon>
        <taxon>Gammaproteobacteria</taxon>
        <taxon>Lysobacterales</taxon>
        <taxon>Rhodanobacteraceae</taxon>
        <taxon>Dyella</taxon>
    </lineage>
</organism>
<dbReference type="PANTHER" id="PTHR43179:SF7">
    <property type="entry name" value="RHAMNOSYLTRANSFERASE WBBL"/>
    <property type="match status" value="1"/>
</dbReference>
<dbReference type="SUPFAM" id="SSF53448">
    <property type="entry name" value="Nucleotide-diphospho-sugar transferases"/>
    <property type="match status" value="1"/>
</dbReference>
<dbReference type="InterPro" id="IPR027417">
    <property type="entry name" value="P-loop_NTPase"/>
</dbReference>
<dbReference type="Pfam" id="PF13692">
    <property type="entry name" value="Glyco_trans_1_4"/>
    <property type="match status" value="1"/>
</dbReference>
<gene>
    <name evidence="3" type="ORF">ISP15_11355</name>
</gene>
<name>A0ABW8JIL4_9GAMM</name>
<dbReference type="Gene3D" id="3.90.550.10">
    <property type="entry name" value="Spore Coat Polysaccharide Biosynthesis Protein SpsA, Chain A"/>
    <property type="match status" value="1"/>
</dbReference>
<dbReference type="Proteomes" id="UP001620461">
    <property type="component" value="Unassembled WGS sequence"/>
</dbReference>
<evidence type="ECO:0000259" key="2">
    <source>
        <dbReference type="Pfam" id="PF00535"/>
    </source>
</evidence>
<dbReference type="InterPro" id="IPR029044">
    <property type="entry name" value="Nucleotide-diphossugar_trans"/>
</dbReference>
<dbReference type="CDD" id="cd04186">
    <property type="entry name" value="GT_2_like_c"/>
    <property type="match status" value="1"/>
</dbReference>
<dbReference type="Gene3D" id="3.40.50.300">
    <property type="entry name" value="P-loop containing nucleotide triphosphate hydrolases"/>
    <property type="match status" value="1"/>
</dbReference>
<dbReference type="EMBL" id="JADIKJ010000012">
    <property type="protein sequence ID" value="MFK2900933.1"/>
    <property type="molecule type" value="Genomic_DNA"/>
</dbReference>
<dbReference type="Gene3D" id="3.40.50.2000">
    <property type="entry name" value="Glycogen Phosphorylase B"/>
    <property type="match status" value="1"/>
</dbReference>
<feature type="domain" description="Glycosyltransferase 2-like" evidence="2">
    <location>
        <begin position="811"/>
        <end position="982"/>
    </location>
</feature>
<keyword evidence="1" id="KW-0175">Coiled coil</keyword>
<feature type="coiled-coil region" evidence="1">
    <location>
        <begin position="309"/>
        <end position="381"/>
    </location>
</feature>
<dbReference type="SUPFAM" id="SSF53756">
    <property type="entry name" value="UDP-Glycosyltransferase/glycogen phosphorylase"/>
    <property type="match status" value="1"/>
</dbReference>
<sequence length="1061" mass="120821">MSQKQHDRRQALLVLGMHRSGTSALTRVINLHGVTLGSKLSEAAFDNEAGFWENQHFVSFHERLLSALDSSWDDTRELRKGWLDEPEMAVFLDELITLIVSEFGDSSIWAVKDPRLCRLLPLWLMALERLDIQAKLIFAMRDPAEVVGSLMRRNGLSAASASLMWLRHLVEPMRLSQGLPRCIANYNELLEDWQSCIARIAANLKVEWPISSKHCAAEIGAHLSMDLRHQRREQAKHLLPHLWAQPLFEVYEKSCLVAHDQAHWPELDAALTELMNQLEFARPLIADMGPKSLLDQRLAEAEQEGVLKIAAARAEMSRLRLERDEVHRELGEVRRELDEVRLKSNENSQQLIVARGEIAKYQSHIRLLEQANEELKMIKASRSWRLTRPLRVLARIIRHRGIADADRVKLKQALSPETVNDMPNLEVAGRSKIQLAQPLADRRDVFVWSVIDWHFRIQRPQHLSRELAASGHRVFYISNLFVDRSGPGFTVDPLDSEGRLFRVRLYLKGSPAIYLAIPTPDAQEQLRASLGELLAWTHSHSCLSLVEHPFWLETARILPNRRIAYDCMDHHGGFADNSPEILAREVELMRIADLLVVTSDWLYEETRQHNPRRLMVRNACQYEHFAMEPEAVFKDEQGRKIIGYYGAIAEWLDLDLVERVAKCFADCLVLMVGADTAGAQQRLKHLTNIQFTGEVPYAKLPFYLSSFDVCMLPFQIIPLTLATNPVKVYEYLSAGKEVVSIMLPEIRQFGELVRSATDHQSFIEAMRAALAVQPDPEVIARRKQFASEQTWMHRVNDLNNGIAALTEPRVSVIVVTYNNLDLTDACLTSLEKHSAYTNLEVIVVDNASSDDTAAYLKTWANASGNRRIILNSENRGFAAANNQGLEVATGDYLVLLNNDTYVTPGWIATLVGHMQRTSTLGLLGPVTNNIGNEARIDIDYTDMDEMLRAARQYTAYHVGMLTPLRTAAFFCVMMSRAVYEKIGPLDESFGVGFFEDDDYCRRVEQAGWSIACADDVFIHHNLSASFNKLKQERRQELFEKNRAIYEAKWGAWMPHGYRIKE</sequence>
<comment type="caution">
    <text evidence="3">The sequence shown here is derived from an EMBL/GenBank/DDBJ whole genome shotgun (WGS) entry which is preliminary data.</text>
</comment>
<evidence type="ECO:0000256" key="1">
    <source>
        <dbReference type="SAM" id="Coils"/>
    </source>
</evidence>
<proteinExistence type="predicted"/>
<evidence type="ECO:0000313" key="4">
    <source>
        <dbReference type="Proteomes" id="UP001620461"/>
    </source>
</evidence>
<evidence type="ECO:0000313" key="3">
    <source>
        <dbReference type="EMBL" id="MFK2900933.1"/>
    </source>
</evidence>
<reference evidence="3 4" key="1">
    <citation type="submission" date="2020-10" db="EMBL/GenBank/DDBJ databases">
        <title>Phylogeny of dyella-like bacteria.</title>
        <authorList>
            <person name="Fu J."/>
        </authorList>
    </citation>
    <scope>NUCLEOTIDE SEQUENCE [LARGE SCALE GENOMIC DNA]</scope>
    <source>
        <strain evidence="3 4">JP1</strain>
    </source>
</reference>
<accession>A0ABW8JIL4</accession>
<protein>
    <submittedName>
        <fullName evidence="3">Glycosyltransferase</fullName>
    </submittedName>
</protein>
<keyword evidence="4" id="KW-1185">Reference proteome</keyword>
<dbReference type="RefSeq" id="WP_404547454.1">
    <property type="nucleotide sequence ID" value="NZ_JADIKJ010000012.1"/>
</dbReference>
<dbReference type="SUPFAM" id="SSF52540">
    <property type="entry name" value="P-loop containing nucleoside triphosphate hydrolases"/>
    <property type="match status" value="1"/>
</dbReference>
<dbReference type="Pfam" id="PF00535">
    <property type="entry name" value="Glycos_transf_2"/>
    <property type="match status" value="1"/>
</dbReference>
<dbReference type="PANTHER" id="PTHR43179">
    <property type="entry name" value="RHAMNOSYLTRANSFERASE WBBL"/>
    <property type="match status" value="1"/>
</dbReference>